<keyword evidence="3" id="KW-1185">Reference proteome</keyword>
<accession>A0A1V9Z7D4</accession>
<dbReference type="EMBL" id="JNBR01000394">
    <property type="protein sequence ID" value="OQR93817.1"/>
    <property type="molecule type" value="Genomic_DNA"/>
</dbReference>
<organism evidence="2 3">
    <name type="scientific">Achlya hypogyna</name>
    <name type="common">Oomycete</name>
    <name type="synonym">Protoachlya hypogyna</name>
    <dbReference type="NCBI Taxonomy" id="1202772"/>
    <lineage>
        <taxon>Eukaryota</taxon>
        <taxon>Sar</taxon>
        <taxon>Stramenopiles</taxon>
        <taxon>Oomycota</taxon>
        <taxon>Saprolegniomycetes</taxon>
        <taxon>Saprolegniales</taxon>
        <taxon>Achlyaceae</taxon>
        <taxon>Achlya</taxon>
    </lineage>
</organism>
<reference evidence="2 3" key="1">
    <citation type="journal article" date="2014" name="Genome Biol. Evol.">
        <title>The secreted proteins of Achlya hypogyna and Thraustotheca clavata identify the ancestral oomycete secretome and reveal gene acquisitions by horizontal gene transfer.</title>
        <authorList>
            <person name="Misner I."/>
            <person name="Blouin N."/>
            <person name="Leonard G."/>
            <person name="Richards T.A."/>
            <person name="Lane C.E."/>
        </authorList>
    </citation>
    <scope>NUCLEOTIDE SEQUENCE [LARGE SCALE GENOMIC DNA]</scope>
    <source>
        <strain evidence="2 3">ATCC 48635</strain>
    </source>
</reference>
<protein>
    <submittedName>
        <fullName evidence="2">Uncharacterized protein</fullName>
    </submittedName>
</protein>
<dbReference type="Proteomes" id="UP000243579">
    <property type="component" value="Unassembled WGS sequence"/>
</dbReference>
<comment type="caution">
    <text evidence="2">The sequence shown here is derived from an EMBL/GenBank/DDBJ whole genome shotgun (WGS) entry which is preliminary data.</text>
</comment>
<gene>
    <name evidence="2" type="ORF">ACHHYP_02259</name>
</gene>
<dbReference type="OrthoDB" id="77433at2759"/>
<evidence type="ECO:0000313" key="2">
    <source>
        <dbReference type="EMBL" id="OQR93817.1"/>
    </source>
</evidence>
<feature type="compositionally biased region" description="Polar residues" evidence="1">
    <location>
        <begin position="106"/>
        <end position="115"/>
    </location>
</feature>
<feature type="region of interest" description="Disordered" evidence="1">
    <location>
        <begin position="83"/>
        <end position="124"/>
    </location>
</feature>
<sequence>MNTFHPYRQYMSQAPLVQAKIDRARTKTTKAKDDTADAEYDETLGRIVNHSGSSPFPILRLKMNTFHPHHRFMSDATILQARIDRAREAAEKDGKKDGDEGREPNLSASSISNRGSTTSVASTASTKVGPACTVTCGLVPVSCSG</sequence>
<name>A0A1V9Z7D4_ACHHY</name>
<proteinExistence type="predicted"/>
<feature type="compositionally biased region" description="Basic and acidic residues" evidence="1">
    <location>
        <begin position="83"/>
        <end position="103"/>
    </location>
</feature>
<evidence type="ECO:0000313" key="3">
    <source>
        <dbReference type="Proteomes" id="UP000243579"/>
    </source>
</evidence>
<evidence type="ECO:0000256" key="1">
    <source>
        <dbReference type="SAM" id="MobiDB-lite"/>
    </source>
</evidence>
<dbReference type="AlphaFoldDB" id="A0A1V9Z7D4"/>